<evidence type="ECO:0000313" key="4">
    <source>
        <dbReference type="Proteomes" id="UP000620104"/>
    </source>
</evidence>
<feature type="region of interest" description="Disordered" evidence="1">
    <location>
        <begin position="71"/>
        <end position="90"/>
    </location>
</feature>
<evidence type="ECO:0000256" key="1">
    <source>
        <dbReference type="SAM" id="MobiDB-lite"/>
    </source>
</evidence>
<feature type="transmembrane region" description="Helical" evidence="2">
    <location>
        <begin position="35"/>
        <end position="60"/>
    </location>
</feature>
<keyword evidence="4" id="KW-1185">Reference proteome</keyword>
<reference evidence="3" key="1">
    <citation type="submission" date="2020-07" db="EMBL/GenBank/DDBJ databases">
        <title>Draft Genome Sequence of a Deep-Sea Yeast, Naganishia (Cryptococcus) liquefaciens strain N6.</title>
        <authorList>
            <person name="Han Y.W."/>
            <person name="Kajitani R."/>
            <person name="Morimoto H."/>
            <person name="Parhat M."/>
            <person name="Tsubouchi H."/>
            <person name="Bakenova O."/>
            <person name="Ogata M."/>
            <person name="Argunhan B."/>
            <person name="Aoki R."/>
            <person name="Kajiwara S."/>
            <person name="Itoh T."/>
            <person name="Iwasaki H."/>
        </authorList>
    </citation>
    <scope>NUCLEOTIDE SEQUENCE</scope>
    <source>
        <strain evidence="3">N6</strain>
    </source>
</reference>
<dbReference type="Proteomes" id="UP000620104">
    <property type="component" value="Unassembled WGS sequence"/>
</dbReference>
<feature type="transmembrane region" description="Helical" evidence="2">
    <location>
        <begin position="201"/>
        <end position="227"/>
    </location>
</feature>
<dbReference type="OrthoDB" id="2588346at2759"/>
<keyword evidence="2" id="KW-0812">Transmembrane</keyword>
<comment type="caution">
    <text evidence="3">The sequence shown here is derived from an EMBL/GenBank/DDBJ whole genome shotgun (WGS) entry which is preliminary data.</text>
</comment>
<dbReference type="AlphaFoldDB" id="A0A8H3TQ26"/>
<proteinExistence type="predicted"/>
<organism evidence="3 4">
    <name type="scientific">Naganishia liquefaciens</name>
    <dbReference type="NCBI Taxonomy" id="104408"/>
    <lineage>
        <taxon>Eukaryota</taxon>
        <taxon>Fungi</taxon>
        <taxon>Dikarya</taxon>
        <taxon>Basidiomycota</taxon>
        <taxon>Agaricomycotina</taxon>
        <taxon>Tremellomycetes</taxon>
        <taxon>Filobasidiales</taxon>
        <taxon>Filobasidiaceae</taxon>
        <taxon>Naganishia</taxon>
    </lineage>
</organism>
<gene>
    <name evidence="3" type="ORF">NliqN6_1301</name>
</gene>
<dbReference type="EMBL" id="BLZA01000009">
    <property type="protein sequence ID" value="GHJ84899.1"/>
    <property type="molecule type" value="Genomic_DNA"/>
</dbReference>
<sequence length="356" mass="39294">MSYPFDFSTIQRALLMASSMTIVMSQLDLSEETMVFYRLIKGVTICAVLMVILASILIAYDKSEKAAEAELRKGAEEDEDEEQFKREREGQALETVKRLPVWEDDGSHPSHKLTTPDARPRLWPFPLGKSAPNKSSMWFESGTAPQIGTFGKPGEPWDTRFQAAQRARTDAASMDRKRTEAIRDYEYDQRRKQWKRRLGHLKALCIVIILSYVSTKVSLVALALLIWRVINAETARLMRPEPGPGIKEPYAARWGTQTHGRKTPYGAQKKTAYPGVGMTYLYQPTAHANGSFLRAASVMPLRQNAPVQPLLTSTDERLGGRDGILGDEVKGIGYDVGGKSGLGGAGGGGLGGIADF</sequence>
<keyword evidence="2" id="KW-0472">Membrane</keyword>
<protein>
    <submittedName>
        <fullName evidence="3">Uncharacterized protein</fullName>
    </submittedName>
</protein>
<name>A0A8H3TQ26_9TREE</name>
<evidence type="ECO:0000256" key="2">
    <source>
        <dbReference type="SAM" id="Phobius"/>
    </source>
</evidence>
<keyword evidence="2" id="KW-1133">Transmembrane helix</keyword>
<accession>A0A8H3TQ26</accession>
<evidence type="ECO:0000313" key="3">
    <source>
        <dbReference type="EMBL" id="GHJ84899.1"/>
    </source>
</evidence>